<evidence type="ECO:0000313" key="1">
    <source>
        <dbReference type="EMBL" id="EJW79708.1"/>
    </source>
</evidence>
<gene>
    <name evidence="1" type="ORF">WUBG_09384</name>
</gene>
<dbReference type="Proteomes" id="UP000004810">
    <property type="component" value="Unassembled WGS sequence"/>
</dbReference>
<proteinExistence type="predicted"/>
<dbReference type="EMBL" id="ADBV01005192">
    <property type="protein sequence ID" value="EJW79708.1"/>
    <property type="molecule type" value="Genomic_DNA"/>
</dbReference>
<name>J9EC22_WUCBA</name>
<protein>
    <submittedName>
        <fullName evidence="1">Uncharacterized protein</fullName>
    </submittedName>
</protein>
<dbReference type="AlphaFoldDB" id="J9EC22"/>
<sequence length="88" mass="9611">MDAEEDRTWGGGVRGECSQLQKSQTIDDDQEGDIVAKHTDGPSFCGGQEMAKLGRKRKGCVLLERRCTHSADGFKGVPNCVAVDKWNV</sequence>
<organism evidence="1 2">
    <name type="scientific">Wuchereria bancrofti</name>
    <dbReference type="NCBI Taxonomy" id="6293"/>
    <lineage>
        <taxon>Eukaryota</taxon>
        <taxon>Metazoa</taxon>
        <taxon>Ecdysozoa</taxon>
        <taxon>Nematoda</taxon>
        <taxon>Chromadorea</taxon>
        <taxon>Rhabditida</taxon>
        <taxon>Spirurina</taxon>
        <taxon>Spiruromorpha</taxon>
        <taxon>Filarioidea</taxon>
        <taxon>Onchocercidae</taxon>
        <taxon>Wuchereria</taxon>
    </lineage>
</organism>
<accession>J9EC22</accession>
<evidence type="ECO:0000313" key="2">
    <source>
        <dbReference type="Proteomes" id="UP000004810"/>
    </source>
</evidence>
<reference evidence="2" key="1">
    <citation type="submission" date="2012-08" db="EMBL/GenBank/DDBJ databases">
        <title>The Genome Sequence of Wuchereria bancrofti.</title>
        <authorList>
            <person name="Nutman T.B."/>
            <person name="Fink D.L."/>
            <person name="Russ C."/>
            <person name="Young S."/>
            <person name="Zeng Q."/>
            <person name="Koehrsen M."/>
            <person name="Alvarado L."/>
            <person name="Berlin A."/>
            <person name="Chapman S.B."/>
            <person name="Chen Z."/>
            <person name="Freedman E."/>
            <person name="Gellesch M."/>
            <person name="Goldberg J."/>
            <person name="Griggs A."/>
            <person name="Gujja S."/>
            <person name="Heilman E.R."/>
            <person name="Heiman D."/>
            <person name="Hepburn T."/>
            <person name="Howarth C."/>
            <person name="Jen D."/>
            <person name="Larson L."/>
            <person name="Lewis B."/>
            <person name="Mehta T."/>
            <person name="Park D."/>
            <person name="Pearson M."/>
            <person name="Roberts A."/>
            <person name="Saif S."/>
            <person name="Shea T."/>
            <person name="Shenoy N."/>
            <person name="Sisk P."/>
            <person name="Stolte C."/>
            <person name="Sykes S."/>
            <person name="Walk T."/>
            <person name="White J."/>
            <person name="Yandava C."/>
            <person name="Haas B."/>
            <person name="Henn M.R."/>
            <person name="Nusbaum C."/>
            <person name="Birren B."/>
        </authorList>
    </citation>
    <scope>NUCLEOTIDE SEQUENCE [LARGE SCALE GENOMIC DNA]</scope>
    <source>
        <strain evidence="2">NA</strain>
    </source>
</reference>
<comment type="caution">
    <text evidence="1">The sequence shown here is derived from an EMBL/GenBank/DDBJ whole genome shotgun (WGS) entry which is preliminary data.</text>
</comment>